<dbReference type="AlphaFoldDB" id="A0A7S4W7L6"/>
<accession>A0A7S4W7L6</accession>
<evidence type="ECO:0000259" key="1">
    <source>
        <dbReference type="Pfam" id="PF26641"/>
    </source>
</evidence>
<evidence type="ECO:0000313" key="2">
    <source>
        <dbReference type="EMBL" id="CAE4630583.1"/>
    </source>
</evidence>
<dbReference type="InterPro" id="IPR058526">
    <property type="entry name" value="DUF8213"/>
</dbReference>
<protein>
    <recommendedName>
        <fullName evidence="1">DUF8213 domain-containing protein</fullName>
    </recommendedName>
</protein>
<dbReference type="Pfam" id="PF26641">
    <property type="entry name" value="DUF8213"/>
    <property type="match status" value="1"/>
</dbReference>
<sequence>MAPARSRCVVRVLKHAPPRAQIGAGEAPRSLALRMRGNAPVLLLCAASIVAPAQALRRHDPVTDQLTSNIRPKTSLIETISVSGSAFGILFAADKVVDRPEFSLSFALPTKRIDMLADCVNRSVTLYSHGDALDAEDLSRLRRLDASFKFAQVPMEVCTAGRLLRHAMILLARAPLGVPLVRERRQARGRFQCLVKGKAAVATWTDSRGSDRMELTVGEDKNPNYGCMGRCAAGCATPSMRWTQACLNHDLCSYMNADGGTADPIDNNCADEFLAACDDYLFDTCDSFVFVEAARVPASATTGSAPVAA</sequence>
<proteinExistence type="predicted"/>
<organism evidence="2">
    <name type="scientific">Alexandrium monilatum</name>
    <dbReference type="NCBI Taxonomy" id="311494"/>
    <lineage>
        <taxon>Eukaryota</taxon>
        <taxon>Sar</taxon>
        <taxon>Alveolata</taxon>
        <taxon>Dinophyceae</taxon>
        <taxon>Gonyaulacales</taxon>
        <taxon>Pyrocystaceae</taxon>
        <taxon>Alexandrium</taxon>
    </lineage>
</organism>
<name>A0A7S4W7L6_9DINO</name>
<dbReference type="EMBL" id="HBNR01061274">
    <property type="protein sequence ID" value="CAE4630583.1"/>
    <property type="molecule type" value="Transcribed_RNA"/>
</dbReference>
<gene>
    <name evidence="2" type="ORF">AMON00008_LOCUS43155</name>
</gene>
<reference evidence="2" key="1">
    <citation type="submission" date="2021-01" db="EMBL/GenBank/DDBJ databases">
        <authorList>
            <person name="Corre E."/>
            <person name="Pelletier E."/>
            <person name="Niang G."/>
            <person name="Scheremetjew M."/>
            <person name="Finn R."/>
            <person name="Kale V."/>
            <person name="Holt S."/>
            <person name="Cochrane G."/>
            <person name="Meng A."/>
            <person name="Brown T."/>
            <person name="Cohen L."/>
        </authorList>
    </citation>
    <scope>NUCLEOTIDE SEQUENCE</scope>
    <source>
        <strain evidence="2">CCMP3105</strain>
    </source>
</reference>
<feature type="domain" description="DUF8213" evidence="1">
    <location>
        <begin position="192"/>
        <end position="286"/>
    </location>
</feature>